<proteinExistence type="predicted"/>
<dbReference type="Proteomes" id="UP001205998">
    <property type="component" value="Unassembled WGS sequence"/>
</dbReference>
<reference evidence="2" key="1">
    <citation type="submission" date="2018-07" db="EMBL/GenBank/DDBJ databases">
        <title>Comparative genomics of catfishes provides insights into carnivory and benthic adaptation.</title>
        <authorList>
            <person name="Zhang Y."/>
            <person name="Wang D."/>
            <person name="Peng Z."/>
            <person name="Zheng S."/>
            <person name="Shao F."/>
            <person name="Tao W."/>
        </authorList>
    </citation>
    <scope>NUCLEOTIDE SEQUENCE</scope>
    <source>
        <strain evidence="2">Chongqing</strain>
    </source>
</reference>
<dbReference type="AlphaFoldDB" id="A0AAD5B5Z9"/>
<feature type="region of interest" description="Disordered" evidence="1">
    <location>
        <begin position="42"/>
        <end position="62"/>
    </location>
</feature>
<sequence>MEKVVKDMDAFSLLMIEKITEEKEEKEILLQTVQKLEATLASERKQQEQNITERSQSWTREQKQLEERVAQLEVTLDQTTMKLQSSLKIHEELKKTVECERESWTREQKQLEEHVAQLEVNLEQTTMELQDTQNHCEKVKNSAEQERDHLIRKKERLEERVAQFEPTLDFKEKQEDEREKTKLDIEERNNLQLQTNMGLQDTQNLCEEEKKTSENKTDHYMRVRERWKESVAQLRQENIQKKTRNRKKRRRQEKQRV</sequence>
<evidence type="ECO:0000256" key="1">
    <source>
        <dbReference type="SAM" id="MobiDB-lite"/>
    </source>
</evidence>
<accession>A0AAD5B5Z9</accession>
<evidence type="ECO:0000313" key="2">
    <source>
        <dbReference type="EMBL" id="KAI5629018.1"/>
    </source>
</evidence>
<evidence type="ECO:0008006" key="4">
    <source>
        <dbReference type="Google" id="ProtNLM"/>
    </source>
</evidence>
<name>A0AAD5B5Z9_SILAS</name>
<comment type="caution">
    <text evidence="2">The sequence shown here is derived from an EMBL/GenBank/DDBJ whole genome shotgun (WGS) entry which is preliminary data.</text>
</comment>
<feature type="compositionally biased region" description="Polar residues" evidence="1">
    <location>
        <begin position="48"/>
        <end position="59"/>
    </location>
</feature>
<feature type="region of interest" description="Disordered" evidence="1">
    <location>
        <begin position="233"/>
        <end position="257"/>
    </location>
</feature>
<feature type="compositionally biased region" description="Basic residues" evidence="1">
    <location>
        <begin position="241"/>
        <end position="257"/>
    </location>
</feature>
<keyword evidence="3" id="KW-1185">Reference proteome</keyword>
<dbReference type="EMBL" id="MU540352">
    <property type="protein sequence ID" value="KAI5629018.1"/>
    <property type="molecule type" value="Genomic_DNA"/>
</dbReference>
<gene>
    <name evidence="2" type="ORF">C0J50_10553</name>
</gene>
<protein>
    <recommendedName>
        <fullName evidence="4">Trichohyalin-like</fullName>
    </recommendedName>
</protein>
<evidence type="ECO:0000313" key="3">
    <source>
        <dbReference type="Proteomes" id="UP001205998"/>
    </source>
</evidence>
<organism evidence="2 3">
    <name type="scientific">Silurus asotus</name>
    <name type="common">Amur catfish</name>
    <name type="synonym">Parasilurus asotus</name>
    <dbReference type="NCBI Taxonomy" id="30991"/>
    <lineage>
        <taxon>Eukaryota</taxon>
        <taxon>Metazoa</taxon>
        <taxon>Chordata</taxon>
        <taxon>Craniata</taxon>
        <taxon>Vertebrata</taxon>
        <taxon>Euteleostomi</taxon>
        <taxon>Actinopterygii</taxon>
        <taxon>Neopterygii</taxon>
        <taxon>Teleostei</taxon>
        <taxon>Ostariophysi</taxon>
        <taxon>Siluriformes</taxon>
        <taxon>Siluridae</taxon>
        <taxon>Silurus</taxon>
    </lineage>
</organism>